<evidence type="ECO:0000313" key="1">
    <source>
        <dbReference type="EMBL" id="KAK4028153.1"/>
    </source>
</evidence>
<evidence type="ECO:0000313" key="2">
    <source>
        <dbReference type="Proteomes" id="UP001234178"/>
    </source>
</evidence>
<sequence length="83" mass="9531">MDIFVQRYIPPLYKLSDRMDMNQANFISLREGCIRDDLLAGGIQFPLSICKGLPIPFHNPQRKCTSCDFLCICEHDLIPSFLP</sequence>
<dbReference type="Proteomes" id="UP001234178">
    <property type="component" value="Unassembled WGS sequence"/>
</dbReference>
<comment type="caution">
    <text evidence="1">The sequence shown here is derived from an EMBL/GenBank/DDBJ whole genome shotgun (WGS) entry which is preliminary data.</text>
</comment>
<protein>
    <submittedName>
        <fullName evidence="1">Uncharacterized protein</fullName>
    </submittedName>
</protein>
<name>A0ABR0AT66_9CRUS</name>
<gene>
    <name evidence="1" type="ORF">OUZ56_017413</name>
</gene>
<reference evidence="1 2" key="1">
    <citation type="journal article" date="2023" name="Nucleic Acids Res.">
        <title>The hologenome of Daphnia magna reveals possible DNA methylation and microbiome-mediated evolution of the host genome.</title>
        <authorList>
            <person name="Chaturvedi A."/>
            <person name="Li X."/>
            <person name="Dhandapani V."/>
            <person name="Marshall H."/>
            <person name="Kissane S."/>
            <person name="Cuenca-Cambronero M."/>
            <person name="Asole G."/>
            <person name="Calvet F."/>
            <person name="Ruiz-Romero M."/>
            <person name="Marangio P."/>
            <person name="Guigo R."/>
            <person name="Rago D."/>
            <person name="Mirbahai L."/>
            <person name="Eastwood N."/>
            <person name="Colbourne J.K."/>
            <person name="Zhou J."/>
            <person name="Mallon E."/>
            <person name="Orsini L."/>
        </authorList>
    </citation>
    <scope>NUCLEOTIDE SEQUENCE [LARGE SCALE GENOMIC DNA]</scope>
    <source>
        <strain evidence="1">LRV0_1</strain>
    </source>
</reference>
<organism evidence="1 2">
    <name type="scientific">Daphnia magna</name>
    <dbReference type="NCBI Taxonomy" id="35525"/>
    <lineage>
        <taxon>Eukaryota</taxon>
        <taxon>Metazoa</taxon>
        <taxon>Ecdysozoa</taxon>
        <taxon>Arthropoda</taxon>
        <taxon>Crustacea</taxon>
        <taxon>Branchiopoda</taxon>
        <taxon>Diplostraca</taxon>
        <taxon>Cladocera</taxon>
        <taxon>Anomopoda</taxon>
        <taxon>Daphniidae</taxon>
        <taxon>Daphnia</taxon>
    </lineage>
</organism>
<keyword evidence="2" id="KW-1185">Reference proteome</keyword>
<proteinExistence type="predicted"/>
<accession>A0ABR0AT66</accession>
<dbReference type="EMBL" id="JAOYFB010000038">
    <property type="protein sequence ID" value="KAK4028153.1"/>
    <property type="molecule type" value="Genomic_DNA"/>
</dbReference>